<dbReference type="Proteomes" id="UP000317289">
    <property type="component" value="Unassembled WGS sequence"/>
</dbReference>
<dbReference type="EMBL" id="FXTA01000002">
    <property type="protein sequence ID" value="SMO54523.1"/>
    <property type="molecule type" value="Genomic_DNA"/>
</dbReference>
<accession>A0A521C552</accession>
<dbReference type="AlphaFoldDB" id="A0A521C552"/>
<organism evidence="1 2">
    <name type="scientific">Flavobacterium resistens</name>
    <dbReference type="NCBI Taxonomy" id="443612"/>
    <lineage>
        <taxon>Bacteria</taxon>
        <taxon>Pseudomonadati</taxon>
        <taxon>Bacteroidota</taxon>
        <taxon>Flavobacteriia</taxon>
        <taxon>Flavobacteriales</taxon>
        <taxon>Flavobacteriaceae</taxon>
        <taxon>Flavobacterium</taxon>
    </lineage>
</organism>
<reference evidence="1 2" key="1">
    <citation type="submission" date="2017-05" db="EMBL/GenBank/DDBJ databases">
        <authorList>
            <person name="Varghese N."/>
            <person name="Submissions S."/>
        </authorList>
    </citation>
    <scope>NUCLEOTIDE SEQUENCE [LARGE SCALE GENOMIC DNA]</scope>
    <source>
        <strain evidence="1 2">DSM 19382</strain>
    </source>
</reference>
<evidence type="ECO:0000313" key="2">
    <source>
        <dbReference type="Proteomes" id="UP000317289"/>
    </source>
</evidence>
<gene>
    <name evidence="1" type="ORF">SAMN06265349_102207</name>
</gene>
<evidence type="ECO:0000313" key="1">
    <source>
        <dbReference type="EMBL" id="SMO54523.1"/>
    </source>
</evidence>
<protein>
    <submittedName>
        <fullName evidence="1">Uncharacterized protein</fullName>
    </submittedName>
</protein>
<dbReference type="RefSeq" id="WP_167498064.1">
    <property type="nucleotide sequence ID" value="NZ_FXTA01000002.1"/>
</dbReference>
<proteinExistence type="predicted"/>
<sequence>MKTYKRSATQTKILDSMDLVYEKLIEFKKKSNSELVIMKDDKIVKIKAKSL</sequence>
<name>A0A521C552_9FLAO</name>